<dbReference type="KEGG" id="mcub:MCBB_0889"/>
<feature type="coiled-coil region" evidence="1">
    <location>
        <begin position="6"/>
        <end position="53"/>
    </location>
</feature>
<sequence length="73" mass="9039">MGFKYLKRDEKRIKKEQEKLDEKYAELLNQAEIEKLEKRHDELERKGEALNFKEKILLETYEEIIDKKKKDRK</sequence>
<reference evidence="2 3" key="1">
    <citation type="submission" date="2016-08" db="EMBL/GenBank/DDBJ databases">
        <authorList>
            <person name="Seilhamer J.J."/>
        </authorList>
    </citation>
    <scope>NUCLEOTIDE SEQUENCE [LARGE SCALE GENOMIC DNA]</scope>
    <source>
        <strain evidence="2">Buetzberg</strain>
    </source>
</reference>
<dbReference type="OrthoDB" id="375559at2157"/>
<evidence type="ECO:0000313" key="2">
    <source>
        <dbReference type="EMBL" id="SCG85453.1"/>
    </source>
</evidence>
<proteinExistence type="predicted"/>
<dbReference type="EMBL" id="LT607756">
    <property type="protein sequence ID" value="SCG85453.1"/>
    <property type="molecule type" value="Genomic_DNA"/>
</dbReference>
<dbReference type="AlphaFoldDB" id="A0A1D3L1N5"/>
<keyword evidence="3" id="KW-1185">Reference proteome</keyword>
<gene>
    <name evidence="2" type="ORF">MCBB_0889</name>
</gene>
<dbReference type="GeneID" id="30411737"/>
<dbReference type="RefSeq" id="WP_071906612.1">
    <property type="nucleotide sequence ID" value="NZ_LT607756.1"/>
</dbReference>
<dbReference type="Proteomes" id="UP000094707">
    <property type="component" value="Chromosome I"/>
</dbReference>
<name>A0A1D3L1N5_9EURY</name>
<organism evidence="2 3">
    <name type="scientific">Methanobacterium congolense</name>
    <dbReference type="NCBI Taxonomy" id="118062"/>
    <lineage>
        <taxon>Archaea</taxon>
        <taxon>Methanobacteriati</taxon>
        <taxon>Methanobacteriota</taxon>
        <taxon>Methanomada group</taxon>
        <taxon>Methanobacteria</taxon>
        <taxon>Methanobacteriales</taxon>
        <taxon>Methanobacteriaceae</taxon>
        <taxon>Methanobacterium</taxon>
    </lineage>
</organism>
<keyword evidence="1" id="KW-0175">Coiled coil</keyword>
<evidence type="ECO:0000256" key="1">
    <source>
        <dbReference type="SAM" id="Coils"/>
    </source>
</evidence>
<protein>
    <submittedName>
        <fullName evidence="2">Uncharacterized protein</fullName>
    </submittedName>
</protein>
<accession>A0A1D3L1N5</accession>
<evidence type="ECO:0000313" key="3">
    <source>
        <dbReference type="Proteomes" id="UP000094707"/>
    </source>
</evidence>